<dbReference type="GO" id="GO:0000976">
    <property type="term" value="F:transcription cis-regulatory region binding"/>
    <property type="evidence" value="ECO:0007669"/>
    <property type="project" value="TreeGrafter"/>
</dbReference>
<dbReference type="GO" id="GO:0003700">
    <property type="term" value="F:DNA-binding transcription factor activity"/>
    <property type="evidence" value="ECO:0007669"/>
    <property type="project" value="TreeGrafter"/>
</dbReference>
<dbReference type="PANTHER" id="PTHR30055">
    <property type="entry name" value="HTH-TYPE TRANSCRIPTIONAL REGULATOR RUTR"/>
    <property type="match status" value="1"/>
</dbReference>
<dbReference type="InterPro" id="IPR009057">
    <property type="entry name" value="Homeodomain-like_sf"/>
</dbReference>
<dbReference type="Pfam" id="PF00440">
    <property type="entry name" value="TetR_N"/>
    <property type="match status" value="1"/>
</dbReference>
<gene>
    <name evidence="7" type="ordered locus">Krad_0397</name>
</gene>
<sequence length="211" mass="22596">MGAVTTTTEPARTTRRRAETRSRLLAAALEVLGEQGLARSSVESVCERAGFTRGAFYSNFATMDDVVAALHETQAGHVIDHVEQRLADAPWTDTADVAAIVAHVLDVLPVDRQWHTVRTEFTAQALRNPDAARAVTAQRAALRRRLAPVLEAALTRAGRRLTVPAEELARAVVTAQEGLVTPALLGDVPAGPGFETRVLTGVLTAFTEAAR</sequence>
<dbReference type="HOGENOM" id="CLU_069356_15_11_11"/>
<dbReference type="SUPFAM" id="SSF46689">
    <property type="entry name" value="Homeodomain-like"/>
    <property type="match status" value="1"/>
</dbReference>
<feature type="domain" description="HTH tetR-type" evidence="6">
    <location>
        <begin position="18"/>
        <end position="78"/>
    </location>
</feature>
<keyword evidence="1" id="KW-0678">Repressor</keyword>
<accession>A6W4Z8</accession>
<evidence type="ECO:0000313" key="7">
    <source>
        <dbReference type="EMBL" id="ABS01887.1"/>
    </source>
</evidence>
<dbReference type="InterPro" id="IPR050109">
    <property type="entry name" value="HTH-type_TetR-like_transc_reg"/>
</dbReference>
<evidence type="ECO:0000256" key="1">
    <source>
        <dbReference type="ARBA" id="ARBA00022491"/>
    </source>
</evidence>
<proteinExistence type="predicted"/>
<feature type="DNA-binding region" description="H-T-H motif" evidence="5">
    <location>
        <begin position="41"/>
        <end position="60"/>
    </location>
</feature>
<dbReference type="STRING" id="266940.Krad_0397"/>
<dbReference type="Pfam" id="PF13977">
    <property type="entry name" value="TetR_C_6"/>
    <property type="match status" value="1"/>
</dbReference>
<dbReference type="Proteomes" id="UP000001116">
    <property type="component" value="Chromosome"/>
</dbReference>
<keyword evidence="4" id="KW-0804">Transcription</keyword>
<reference evidence="8" key="1">
    <citation type="journal article" date="2008" name="PLoS ONE">
        <title>Survival in nuclear waste, extreme resistance, and potential applications gleaned from the genome sequence of Kineococcus radiotolerans SRS30216.</title>
        <authorList>
            <person name="Bagwell C.E."/>
            <person name="Bhat S."/>
            <person name="Hawkins G.M."/>
            <person name="Smith B.W."/>
            <person name="Biswas T."/>
            <person name="Hoover T.R."/>
            <person name="Saunders E."/>
            <person name="Han C.S."/>
            <person name="Tsodikov O.V."/>
            <person name="Shimkets L.J."/>
        </authorList>
    </citation>
    <scope>NUCLEOTIDE SEQUENCE [LARGE SCALE GENOMIC DNA]</scope>
    <source>
        <strain evidence="8">ATCC BAA-149 / DSM 14245 / SRS30216</strain>
    </source>
</reference>
<dbReference type="EMBL" id="CP000750">
    <property type="protein sequence ID" value="ABS01887.1"/>
    <property type="molecule type" value="Genomic_DNA"/>
</dbReference>
<evidence type="ECO:0000256" key="3">
    <source>
        <dbReference type="ARBA" id="ARBA00023125"/>
    </source>
</evidence>
<dbReference type="KEGG" id="kra:Krad_0397"/>
<dbReference type="PANTHER" id="PTHR30055:SF241">
    <property type="entry name" value="TRANSCRIPTIONAL REGULATORY PROTEIN"/>
    <property type="match status" value="1"/>
</dbReference>
<dbReference type="Gene3D" id="1.10.357.10">
    <property type="entry name" value="Tetracycline Repressor, domain 2"/>
    <property type="match status" value="1"/>
</dbReference>
<organism evidence="7 8">
    <name type="scientific">Kineococcus radiotolerans (strain ATCC BAA-149 / DSM 14245 / SRS30216)</name>
    <dbReference type="NCBI Taxonomy" id="266940"/>
    <lineage>
        <taxon>Bacteria</taxon>
        <taxon>Bacillati</taxon>
        <taxon>Actinomycetota</taxon>
        <taxon>Actinomycetes</taxon>
        <taxon>Kineosporiales</taxon>
        <taxon>Kineosporiaceae</taxon>
        <taxon>Kineococcus</taxon>
    </lineage>
</organism>
<dbReference type="eggNOG" id="COG1309">
    <property type="taxonomic scope" value="Bacteria"/>
</dbReference>
<keyword evidence="2" id="KW-0805">Transcription regulation</keyword>
<dbReference type="SUPFAM" id="SSF48498">
    <property type="entry name" value="Tetracyclin repressor-like, C-terminal domain"/>
    <property type="match status" value="1"/>
</dbReference>
<dbReference type="AlphaFoldDB" id="A6W4Z8"/>
<evidence type="ECO:0000256" key="4">
    <source>
        <dbReference type="ARBA" id="ARBA00023163"/>
    </source>
</evidence>
<keyword evidence="3 5" id="KW-0238">DNA-binding</keyword>
<evidence type="ECO:0000256" key="5">
    <source>
        <dbReference type="PROSITE-ProRule" id="PRU00335"/>
    </source>
</evidence>
<dbReference type="PRINTS" id="PR00455">
    <property type="entry name" value="HTHTETR"/>
</dbReference>
<dbReference type="InterPro" id="IPR001647">
    <property type="entry name" value="HTH_TetR"/>
</dbReference>
<evidence type="ECO:0000256" key="2">
    <source>
        <dbReference type="ARBA" id="ARBA00023015"/>
    </source>
</evidence>
<keyword evidence="8" id="KW-1185">Reference proteome</keyword>
<evidence type="ECO:0000313" key="8">
    <source>
        <dbReference type="Proteomes" id="UP000001116"/>
    </source>
</evidence>
<protein>
    <submittedName>
        <fullName evidence="7">Transcriptional regulator, TetR family</fullName>
    </submittedName>
</protein>
<name>A6W4Z8_KINRD</name>
<dbReference type="InterPro" id="IPR036271">
    <property type="entry name" value="Tet_transcr_reg_TetR-rel_C_sf"/>
</dbReference>
<dbReference type="PROSITE" id="PS50977">
    <property type="entry name" value="HTH_TETR_2"/>
    <property type="match status" value="1"/>
</dbReference>
<evidence type="ECO:0000259" key="6">
    <source>
        <dbReference type="PROSITE" id="PS50977"/>
    </source>
</evidence>
<dbReference type="InterPro" id="IPR039538">
    <property type="entry name" value="BetI_C"/>
</dbReference>